<proteinExistence type="inferred from homology"/>
<feature type="active site" description="Proton donor" evidence="9">
    <location>
        <position position="129"/>
    </location>
</feature>
<evidence type="ECO:0000256" key="2">
    <source>
        <dbReference type="ARBA" id="ARBA00004496"/>
    </source>
</evidence>
<evidence type="ECO:0000313" key="12">
    <source>
        <dbReference type="EMBL" id="HGB13992.1"/>
    </source>
</evidence>
<keyword evidence="5 9" id="KW-0963">Cytoplasm</keyword>
<evidence type="ECO:0000256" key="1">
    <source>
        <dbReference type="ARBA" id="ARBA00000901"/>
    </source>
</evidence>
<feature type="active site" description="Proton acceptor" evidence="9">
    <location>
        <position position="8"/>
    </location>
</feature>
<keyword evidence="6 9" id="KW-0028">Amino-acid biosynthesis</keyword>
<dbReference type="NCBIfam" id="TIGR00007">
    <property type="entry name" value="1-(5-phosphoribosyl)-5-[(5-phosphoribosylamino)methylideneamino]imidazole-4-carboxamide isomerase"/>
    <property type="match status" value="1"/>
</dbReference>
<gene>
    <name evidence="9 12" type="primary">hisA</name>
    <name evidence="12" type="ORF">ENV62_01960</name>
</gene>
<evidence type="ECO:0000256" key="4">
    <source>
        <dbReference type="ARBA" id="ARBA00009667"/>
    </source>
</evidence>
<evidence type="ECO:0000256" key="3">
    <source>
        <dbReference type="ARBA" id="ARBA00005133"/>
    </source>
</evidence>
<dbReference type="InterPro" id="IPR011060">
    <property type="entry name" value="RibuloseP-bd_barrel"/>
</dbReference>
<dbReference type="CDD" id="cd04732">
    <property type="entry name" value="HisA"/>
    <property type="match status" value="1"/>
</dbReference>
<evidence type="ECO:0000256" key="9">
    <source>
        <dbReference type="HAMAP-Rule" id="MF_01014"/>
    </source>
</evidence>
<dbReference type="InterPro" id="IPR006063">
    <property type="entry name" value="HisA_bact_arch"/>
</dbReference>
<comment type="similarity">
    <text evidence="4 9 10">Belongs to the HisA/HisF family.</text>
</comment>
<evidence type="ECO:0000256" key="5">
    <source>
        <dbReference type="ARBA" id="ARBA00022490"/>
    </source>
</evidence>
<dbReference type="EMBL" id="DTHB01000016">
    <property type="protein sequence ID" value="HGB13992.1"/>
    <property type="molecule type" value="Genomic_DNA"/>
</dbReference>
<dbReference type="FunFam" id="3.20.20.70:FF:000009">
    <property type="entry name" value="1-(5-phosphoribosyl)-5-[(5-phosphoribosylamino)methylideneamino] imidazole-4-carboxamide isomerase"/>
    <property type="match status" value="1"/>
</dbReference>
<comment type="caution">
    <text evidence="12">The sequence shown here is derived from an EMBL/GenBank/DDBJ whole genome shotgun (WGS) entry which is preliminary data.</text>
</comment>
<comment type="subcellular location">
    <subcellularLocation>
        <location evidence="2 9 11">Cytoplasm</location>
    </subcellularLocation>
</comment>
<dbReference type="PANTHER" id="PTHR43090">
    <property type="entry name" value="1-(5-PHOSPHORIBOSYL)-5-[(5-PHOSPHORIBOSYLAMINO)METHYLIDENEAMINO] IMIDAZOLE-4-CARBOXAMIDE ISOMERASE"/>
    <property type="match status" value="1"/>
</dbReference>
<name>A0A7C3WLH3_9BACT</name>
<comment type="pathway">
    <text evidence="3 9 11">Amino-acid biosynthesis; L-histidine biosynthesis; L-histidine from 5-phospho-alpha-D-ribose 1-diphosphate: step 4/9.</text>
</comment>
<dbReference type="EC" id="5.3.1.16" evidence="9 11"/>
<evidence type="ECO:0000256" key="8">
    <source>
        <dbReference type="ARBA" id="ARBA00023235"/>
    </source>
</evidence>
<dbReference type="GO" id="GO:0000105">
    <property type="term" value="P:L-histidine biosynthetic process"/>
    <property type="evidence" value="ECO:0007669"/>
    <property type="project" value="UniProtKB-UniRule"/>
</dbReference>
<dbReference type="Gene3D" id="3.20.20.70">
    <property type="entry name" value="Aldolase class I"/>
    <property type="match status" value="1"/>
</dbReference>
<keyword evidence="7 9" id="KW-0368">Histidine biosynthesis</keyword>
<evidence type="ECO:0000256" key="6">
    <source>
        <dbReference type="ARBA" id="ARBA00022605"/>
    </source>
</evidence>
<reference evidence="12" key="1">
    <citation type="journal article" date="2020" name="mSystems">
        <title>Genome- and Community-Level Interaction Insights into Carbon Utilization and Element Cycling Functions of Hydrothermarchaeota in Hydrothermal Sediment.</title>
        <authorList>
            <person name="Zhou Z."/>
            <person name="Liu Y."/>
            <person name="Xu W."/>
            <person name="Pan J."/>
            <person name="Luo Z.H."/>
            <person name="Li M."/>
        </authorList>
    </citation>
    <scope>NUCLEOTIDE SEQUENCE [LARGE SCALE GENOMIC DNA]</scope>
    <source>
        <strain evidence="12">SpSt-776</strain>
    </source>
</reference>
<dbReference type="AlphaFoldDB" id="A0A7C3WLH3"/>
<dbReference type="GO" id="GO:0000162">
    <property type="term" value="P:L-tryptophan biosynthetic process"/>
    <property type="evidence" value="ECO:0007669"/>
    <property type="project" value="TreeGrafter"/>
</dbReference>
<dbReference type="InterPro" id="IPR013785">
    <property type="entry name" value="Aldolase_TIM"/>
</dbReference>
<dbReference type="GO" id="GO:0003949">
    <property type="term" value="F:1-(5-phosphoribosyl)-5-[(5-phosphoribosylamino)methylideneamino]imidazole-4-carboxamide isomerase activity"/>
    <property type="evidence" value="ECO:0007669"/>
    <property type="project" value="UniProtKB-UniRule"/>
</dbReference>
<evidence type="ECO:0000256" key="7">
    <source>
        <dbReference type="ARBA" id="ARBA00023102"/>
    </source>
</evidence>
<keyword evidence="8 9" id="KW-0413">Isomerase</keyword>
<sequence>MIIFPAVDIRQGKCVRLKQGRADQETVYGDDPAAMGLRWQEAGASWLHVVDLDGAFRRVPSNLESIRRLRRVVTIPIQLGGGIRTLETIAAYFDLGIDRLILGTAALKDPELVRQACQLYPGRIAIGLDARDGLVAVEGWTEVSSRPALDLAQELAPLQPAAFIYTDITRDGVKTGVNLEATRALAQQVQIPVIASGGVSSLEDLRALKPLASAGVIGVIIGRALYDGSIDLAEAIRLAQEA</sequence>
<organism evidence="12">
    <name type="scientific">Desulfobacca acetoxidans</name>
    <dbReference type="NCBI Taxonomy" id="60893"/>
    <lineage>
        <taxon>Bacteria</taxon>
        <taxon>Pseudomonadati</taxon>
        <taxon>Thermodesulfobacteriota</taxon>
        <taxon>Desulfobaccia</taxon>
        <taxon>Desulfobaccales</taxon>
        <taxon>Desulfobaccaceae</taxon>
        <taxon>Desulfobacca</taxon>
    </lineage>
</organism>
<dbReference type="NCBIfam" id="NF010112">
    <property type="entry name" value="PRK13585.1"/>
    <property type="match status" value="1"/>
</dbReference>
<dbReference type="Pfam" id="PF00977">
    <property type="entry name" value="His_biosynth"/>
    <property type="match status" value="1"/>
</dbReference>
<dbReference type="InterPro" id="IPR023016">
    <property type="entry name" value="HisA/PriA"/>
</dbReference>
<comment type="catalytic activity">
    <reaction evidence="1 9 11">
        <text>1-(5-phospho-beta-D-ribosyl)-5-[(5-phospho-beta-D-ribosylamino)methylideneamino]imidazole-4-carboxamide = 5-[(5-phospho-1-deoxy-D-ribulos-1-ylimino)methylamino]-1-(5-phospho-beta-D-ribosyl)imidazole-4-carboxamide</text>
        <dbReference type="Rhea" id="RHEA:15469"/>
        <dbReference type="ChEBI" id="CHEBI:58435"/>
        <dbReference type="ChEBI" id="CHEBI:58525"/>
        <dbReference type="EC" id="5.3.1.16"/>
    </reaction>
</comment>
<accession>A0A7C3WLH3</accession>
<dbReference type="SUPFAM" id="SSF51366">
    <property type="entry name" value="Ribulose-phoshate binding barrel"/>
    <property type="match status" value="1"/>
</dbReference>
<dbReference type="GO" id="GO:0005737">
    <property type="term" value="C:cytoplasm"/>
    <property type="evidence" value="ECO:0007669"/>
    <property type="project" value="UniProtKB-SubCell"/>
</dbReference>
<dbReference type="PANTHER" id="PTHR43090:SF2">
    <property type="entry name" value="1-(5-PHOSPHORIBOSYL)-5-[(5-PHOSPHORIBOSYLAMINO)METHYLIDENEAMINO] IMIDAZOLE-4-CARBOXAMIDE ISOMERASE"/>
    <property type="match status" value="1"/>
</dbReference>
<evidence type="ECO:0000256" key="11">
    <source>
        <dbReference type="RuleBase" id="RU003658"/>
    </source>
</evidence>
<protein>
    <recommendedName>
        <fullName evidence="9 11">1-(5-phosphoribosyl)-5-[(5-phosphoribosylamino)methylideneamino] imidazole-4-carboxamide isomerase</fullName>
        <ecNumber evidence="9 11">5.3.1.16</ecNumber>
    </recommendedName>
    <alternativeName>
        <fullName evidence="9">Phosphoribosylformimino-5-aminoimidazole carboxamide ribotide isomerase</fullName>
    </alternativeName>
</protein>
<evidence type="ECO:0000256" key="10">
    <source>
        <dbReference type="RuleBase" id="RU003657"/>
    </source>
</evidence>
<dbReference type="InterPro" id="IPR006062">
    <property type="entry name" value="His_biosynth"/>
</dbReference>
<dbReference type="InterPro" id="IPR044524">
    <property type="entry name" value="Isoase_HisA-like"/>
</dbReference>
<dbReference type="HAMAP" id="MF_01014">
    <property type="entry name" value="HisA"/>
    <property type="match status" value="1"/>
</dbReference>
<dbReference type="UniPathway" id="UPA00031">
    <property type="reaction ID" value="UER00009"/>
</dbReference>